<dbReference type="PANTHER" id="PTHR30055">
    <property type="entry name" value="HTH-TYPE TRANSCRIPTIONAL REGULATOR RUTR"/>
    <property type="match status" value="1"/>
</dbReference>
<dbReference type="EMBL" id="SZZH01000001">
    <property type="protein sequence ID" value="TKV60916.1"/>
    <property type="molecule type" value="Genomic_DNA"/>
</dbReference>
<gene>
    <name evidence="5" type="ORF">FDO65_04445</name>
</gene>
<sequence>MSPESSATPGTSAPRGVSLSGESIWQTPGRRQGGCGRSLHRAGGGPMDAPRRGPKEERGVTVERIVVAARACFAEQGWAGTSLRGVARAAGVDARLVSYYFADKTALLQACLQPPPGFAERVAAAASAPLDRRGAALLEAMLANWNDPASAVVLRSVILTAAHEPLALQQLQSVFRTALIGVVAGSLNGADGPGGEERAVRAGLVASQIVGLFMTRYVWRIPPLSELPDEKVFRLVAPTVQRYLDGPLDR</sequence>
<dbReference type="Proteomes" id="UP000306985">
    <property type="component" value="Unassembled WGS sequence"/>
</dbReference>
<dbReference type="Gene3D" id="1.10.357.10">
    <property type="entry name" value="Tetracycline Repressor, domain 2"/>
    <property type="match status" value="1"/>
</dbReference>
<organism evidence="5 6">
    <name type="scientific">Nakamurella flava</name>
    <dbReference type="NCBI Taxonomy" id="2576308"/>
    <lineage>
        <taxon>Bacteria</taxon>
        <taxon>Bacillati</taxon>
        <taxon>Actinomycetota</taxon>
        <taxon>Actinomycetes</taxon>
        <taxon>Nakamurellales</taxon>
        <taxon>Nakamurellaceae</taxon>
        <taxon>Nakamurella</taxon>
    </lineage>
</organism>
<protein>
    <submittedName>
        <fullName evidence="5">TetR/AcrR family transcriptional regulator</fullName>
    </submittedName>
</protein>
<dbReference type="GO" id="GO:0003700">
    <property type="term" value="F:DNA-binding transcription factor activity"/>
    <property type="evidence" value="ECO:0007669"/>
    <property type="project" value="TreeGrafter"/>
</dbReference>
<feature type="DNA-binding region" description="H-T-H motif" evidence="2">
    <location>
        <begin position="82"/>
        <end position="101"/>
    </location>
</feature>
<evidence type="ECO:0000256" key="3">
    <source>
        <dbReference type="SAM" id="MobiDB-lite"/>
    </source>
</evidence>
<dbReference type="SUPFAM" id="SSF46689">
    <property type="entry name" value="Homeodomain-like"/>
    <property type="match status" value="1"/>
</dbReference>
<dbReference type="InterPro" id="IPR036271">
    <property type="entry name" value="Tet_transcr_reg_TetR-rel_C_sf"/>
</dbReference>
<evidence type="ECO:0000313" key="6">
    <source>
        <dbReference type="Proteomes" id="UP000306985"/>
    </source>
</evidence>
<feature type="domain" description="HTH tetR-type" evidence="4">
    <location>
        <begin position="59"/>
        <end position="119"/>
    </location>
</feature>
<dbReference type="InterPro" id="IPR009057">
    <property type="entry name" value="Homeodomain-like_sf"/>
</dbReference>
<proteinExistence type="predicted"/>
<dbReference type="GO" id="GO:0000976">
    <property type="term" value="F:transcription cis-regulatory region binding"/>
    <property type="evidence" value="ECO:0007669"/>
    <property type="project" value="TreeGrafter"/>
</dbReference>
<dbReference type="AlphaFoldDB" id="A0A4U6QL80"/>
<accession>A0A4U6QL80</accession>
<reference evidence="5 6" key="1">
    <citation type="submission" date="2019-05" db="EMBL/GenBank/DDBJ databases">
        <title>Nakamurella sp. N5BH11, whole genome shotgun sequence.</title>
        <authorList>
            <person name="Tuo L."/>
        </authorList>
    </citation>
    <scope>NUCLEOTIDE SEQUENCE [LARGE SCALE GENOMIC DNA]</scope>
    <source>
        <strain evidence="5 6">N5BH11</strain>
    </source>
</reference>
<dbReference type="InterPro" id="IPR041678">
    <property type="entry name" value="TetR_C_16"/>
</dbReference>
<dbReference type="PANTHER" id="PTHR30055:SF235">
    <property type="entry name" value="TRANSCRIPTIONAL REGULATORY PROTEIN"/>
    <property type="match status" value="1"/>
</dbReference>
<dbReference type="PRINTS" id="PR00455">
    <property type="entry name" value="HTHTETR"/>
</dbReference>
<evidence type="ECO:0000313" key="5">
    <source>
        <dbReference type="EMBL" id="TKV60916.1"/>
    </source>
</evidence>
<evidence type="ECO:0000259" key="4">
    <source>
        <dbReference type="PROSITE" id="PS50977"/>
    </source>
</evidence>
<dbReference type="Pfam" id="PF17920">
    <property type="entry name" value="TetR_C_16"/>
    <property type="match status" value="1"/>
</dbReference>
<dbReference type="Gene3D" id="1.10.10.60">
    <property type="entry name" value="Homeodomain-like"/>
    <property type="match status" value="1"/>
</dbReference>
<keyword evidence="6" id="KW-1185">Reference proteome</keyword>
<dbReference type="PROSITE" id="PS50977">
    <property type="entry name" value="HTH_TETR_2"/>
    <property type="match status" value="1"/>
</dbReference>
<dbReference type="InterPro" id="IPR050109">
    <property type="entry name" value="HTH-type_TetR-like_transc_reg"/>
</dbReference>
<evidence type="ECO:0000256" key="2">
    <source>
        <dbReference type="PROSITE-ProRule" id="PRU00335"/>
    </source>
</evidence>
<dbReference type="OrthoDB" id="3210235at2"/>
<dbReference type="InterPro" id="IPR001647">
    <property type="entry name" value="HTH_TetR"/>
</dbReference>
<feature type="compositionally biased region" description="Polar residues" evidence="3">
    <location>
        <begin position="1"/>
        <end position="11"/>
    </location>
</feature>
<feature type="region of interest" description="Disordered" evidence="3">
    <location>
        <begin position="1"/>
        <end position="58"/>
    </location>
</feature>
<feature type="compositionally biased region" description="Gly residues" evidence="3">
    <location>
        <begin position="31"/>
        <end position="46"/>
    </location>
</feature>
<name>A0A4U6QL80_9ACTN</name>
<dbReference type="SUPFAM" id="SSF48498">
    <property type="entry name" value="Tetracyclin repressor-like, C-terminal domain"/>
    <property type="match status" value="1"/>
</dbReference>
<comment type="caution">
    <text evidence="5">The sequence shown here is derived from an EMBL/GenBank/DDBJ whole genome shotgun (WGS) entry which is preliminary data.</text>
</comment>
<feature type="compositionally biased region" description="Basic and acidic residues" evidence="3">
    <location>
        <begin position="49"/>
        <end position="58"/>
    </location>
</feature>
<dbReference type="Pfam" id="PF00440">
    <property type="entry name" value="TetR_N"/>
    <property type="match status" value="1"/>
</dbReference>
<evidence type="ECO:0000256" key="1">
    <source>
        <dbReference type="ARBA" id="ARBA00023125"/>
    </source>
</evidence>
<keyword evidence="1 2" id="KW-0238">DNA-binding</keyword>